<evidence type="ECO:0000256" key="4">
    <source>
        <dbReference type="ARBA" id="ARBA00023267"/>
    </source>
</evidence>
<dbReference type="NCBIfam" id="TIGR00121">
    <property type="entry name" value="birA_ligase"/>
    <property type="match status" value="1"/>
</dbReference>
<dbReference type="SUPFAM" id="SSF55681">
    <property type="entry name" value="Class II aaRS and biotin synthetases"/>
    <property type="match status" value="1"/>
</dbReference>
<dbReference type="InterPro" id="IPR004143">
    <property type="entry name" value="BPL_LPL_catalytic"/>
</dbReference>
<evidence type="ECO:0000313" key="8">
    <source>
        <dbReference type="EMBL" id="PCJ01882.1"/>
    </source>
</evidence>
<evidence type="ECO:0000259" key="7">
    <source>
        <dbReference type="PROSITE" id="PS51733"/>
    </source>
</evidence>
<dbReference type="PROSITE" id="PS51733">
    <property type="entry name" value="BPL_LPL_CATALYTIC"/>
    <property type="match status" value="1"/>
</dbReference>
<evidence type="ECO:0000256" key="2">
    <source>
        <dbReference type="ARBA" id="ARBA00022741"/>
    </source>
</evidence>
<comment type="catalytic activity">
    <reaction evidence="6">
        <text>biotin + L-lysyl-[protein] + ATP = N(6)-biotinyl-L-lysyl-[protein] + AMP + diphosphate + H(+)</text>
        <dbReference type="Rhea" id="RHEA:11756"/>
        <dbReference type="Rhea" id="RHEA-COMP:9752"/>
        <dbReference type="Rhea" id="RHEA-COMP:10505"/>
        <dbReference type="ChEBI" id="CHEBI:15378"/>
        <dbReference type="ChEBI" id="CHEBI:29969"/>
        <dbReference type="ChEBI" id="CHEBI:30616"/>
        <dbReference type="ChEBI" id="CHEBI:33019"/>
        <dbReference type="ChEBI" id="CHEBI:57586"/>
        <dbReference type="ChEBI" id="CHEBI:83144"/>
        <dbReference type="ChEBI" id="CHEBI:456215"/>
        <dbReference type="EC" id="6.3.4.15"/>
    </reaction>
</comment>
<name>A0A2A4Z4I5_9PROT</name>
<dbReference type="PANTHER" id="PTHR12835">
    <property type="entry name" value="BIOTIN PROTEIN LIGASE"/>
    <property type="match status" value="1"/>
</dbReference>
<comment type="caution">
    <text evidence="8">The sequence shown here is derived from an EMBL/GenBank/DDBJ whole genome shotgun (WGS) entry which is preliminary data.</text>
</comment>
<keyword evidence="4" id="KW-0092">Biotin</keyword>
<dbReference type="GO" id="GO:0004077">
    <property type="term" value="F:biotin--[biotin carboxyl-carrier protein] ligase activity"/>
    <property type="evidence" value="ECO:0007669"/>
    <property type="project" value="UniProtKB-EC"/>
</dbReference>
<dbReference type="InterPro" id="IPR008988">
    <property type="entry name" value="Transcriptional_repressor_C"/>
</dbReference>
<dbReference type="InterPro" id="IPR045864">
    <property type="entry name" value="aa-tRNA-synth_II/BPL/LPL"/>
</dbReference>
<reference key="1">
    <citation type="submission" date="2017-08" db="EMBL/GenBank/DDBJ databases">
        <title>A dynamic microbial community with high functional redundancy inhabits the cold, oxic subseafloor aquifer.</title>
        <authorList>
            <person name="Tully B.J."/>
            <person name="Wheat C.G."/>
            <person name="Glazer B.T."/>
            <person name="Huber J.A."/>
        </authorList>
    </citation>
    <scope>NUCLEOTIDE SEQUENCE [LARGE SCALE GENOMIC DNA]</scope>
</reference>
<dbReference type="GO" id="GO:0005737">
    <property type="term" value="C:cytoplasm"/>
    <property type="evidence" value="ECO:0007669"/>
    <property type="project" value="TreeGrafter"/>
</dbReference>
<gene>
    <name evidence="8" type="ORF">COB13_06820</name>
</gene>
<dbReference type="PANTHER" id="PTHR12835:SF5">
    <property type="entry name" value="BIOTIN--PROTEIN LIGASE"/>
    <property type="match status" value="1"/>
</dbReference>
<dbReference type="Pfam" id="PF02237">
    <property type="entry name" value="BPL_C"/>
    <property type="match status" value="1"/>
</dbReference>
<dbReference type="InterPro" id="IPR004408">
    <property type="entry name" value="Biotin_CoA_COase_ligase"/>
</dbReference>
<dbReference type="InterPro" id="IPR003142">
    <property type="entry name" value="BPL_C"/>
</dbReference>
<reference evidence="8" key="2">
    <citation type="journal article" date="2018" name="ISME J.">
        <title>A dynamic microbial community with high functional redundancy inhabits the cold, oxic subseafloor aquifer.</title>
        <authorList>
            <person name="Tully B.J."/>
            <person name="Wheat C.G."/>
            <person name="Glazer B.T."/>
            <person name="Huber J.A."/>
        </authorList>
    </citation>
    <scope>NUCLEOTIDE SEQUENCE</scope>
    <source>
        <strain evidence="8">NORP83</strain>
    </source>
</reference>
<evidence type="ECO:0000256" key="5">
    <source>
        <dbReference type="ARBA" id="ARBA00024227"/>
    </source>
</evidence>
<organism evidence="8">
    <name type="scientific">OCS116 cluster bacterium</name>
    <dbReference type="NCBI Taxonomy" id="2030921"/>
    <lineage>
        <taxon>Bacteria</taxon>
        <taxon>Pseudomonadati</taxon>
        <taxon>Pseudomonadota</taxon>
        <taxon>Alphaproteobacteria</taxon>
        <taxon>OCS116 cluster</taxon>
    </lineage>
</organism>
<accession>A0A2A4Z4I5</accession>
<dbReference type="SUPFAM" id="SSF50037">
    <property type="entry name" value="C-terminal domain of transcriptional repressors"/>
    <property type="match status" value="1"/>
</dbReference>
<dbReference type="GO" id="GO:0005524">
    <property type="term" value="F:ATP binding"/>
    <property type="evidence" value="ECO:0007669"/>
    <property type="project" value="UniProtKB-KW"/>
</dbReference>
<dbReference type="CDD" id="cd16442">
    <property type="entry name" value="BPL"/>
    <property type="match status" value="1"/>
</dbReference>
<dbReference type="EC" id="6.3.4.15" evidence="5"/>
<dbReference type="Pfam" id="PF03099">
    <property type="entry name" value="BPL_LplA_LipB"/>
    <property type="match status" value="1"/>
</dbReference>
<dbReference type="EMBL" id="NVUS01000006">
    <property type="protein sequence ID" value="PCJ01882.1"/>
    <property type="molecule type" value="Genomic_DNA"/>
</dbReference>
<evidence type="ECO:0000256" key="3">
    <source>
        <dbReference type="ARBA" id="ARBA00022840"/>
    </source>
</evidence>
<proteinExistence type="predicted"/>
<keyword evidence="2" id="KW-0547">Nucleotide-binding</keyword>
<keyword evidence="1 8" id="KW-0436">Ligase</keyword>
<evidence type="ECO:0000256" key="1">
    <source>
        <dbReference type="ARBA" id="ARBA00022598"/>
    </source>
</evidence>
<dbReference type="Gene3D" id="3.30.930.10">
    <property type="entry name" value="Bira Bifunctional Protein, Domain 2"/>
    <property type="match status" value="1"/>
</dbReference>
<sequence>MGINLPTGYQLAEFETLASTNQQAMQMAQTGDVGFLQHGPLVVFTKNQSAGRGRSGRTWLSSNQTLTATILLSSKAPKDKVAQLAFVAALAVHKTVCEFIPADKHKSVGLKWPNDVLVQGRKLAGILIESCAVKGFPDSILAVGIGMNIGDIPEDGDFSATSLKGLDAEVNIEQVLSSLTFNFDKYLDLWSDGTGFALIRKIWLDHALGLGGKITARLPNQSIQGTFESLDDDGTLILRDEADKIHQITAGDIFIGHI</sequence>
<evidence type="ECO:0000256" key="6">
    <source>
        <dbReference type="ARBA" id="ARBA00047846"/>
    </source>
</evidence>
<keyword evidence="3" id="KW-0067">ATP-binding</keyword>
<feature type="domain" description="BPL/LPL catalytic" evidence="7">
    <location>
        <begin position="10"/>
        <end position="191"/>
    </location>
</feature>
<dbReference type="AlphaFoldDB" id="A0A2A4Z4I5"/>
<dbReference type="Gene3D" id="2.30.30.100">
    <property type="match status" value="1"/>
</dbReference>
<protein>
    <recommendedName>
        <fullName evidence="5">biotin--[biotin carboxyl-carrier protein] ligase</fullName>
        <ecNumber evidence="5">6.3.4.15</ecNumber>
    </recommendedName>
</protein>